<dbReference type="Proteomes" id="UP000239907">
    <property type="component" value="Unassembled WGS sequence"/>
</dbReference>
<dbReference type="RefSeq" id="WP_105041687.1">
    <property type="nucleotide sequence ID" value="NZ_MQWA01000001.1"/>
</dbReference>
<dbReference type="Gene3D" id="2.160.20.10">
    <property type="entry name" value="Single-stranded right-handed beta-helix, Pectin lyase-like"/>
    <property type="match status" value="1"/>
</dbReference>
<accession>A0A2S7TYZ9</accession>
<name>A0A2S7TYZ9_9BACT</name>
<keyword evidence="2" id="KW-1185">Reference proteome</keyword>
<dbReference type="InterPro" id="IPR011050">
    <property type="entry name" value="Pectin_lyase_fold/virulence"/>
</dbReference>
<dbReference type="OrthoDB" id="175424at2"/>
<gene>
    <name evidence="1" type="ORF">BSZ32_00940</name>
</gene>
<evidence type="ECO:0000313" key="1">
    <source>
        <dbReference type="EMBL" id="PQJ27203.1"/>
    </source>
</evidence>
<evidence type="ECO:0008006" key="3">
    <source>
        <dbReference type="Google" id="ProtNLM"/>
    </source>
</evidence>
<evidence type="ECO:0000313" key="2">
    <source>
        <dbReference type="Proteomes" id="UP000239907"/>
    </source>
</evidence>
<dbReference type="SUPFAM" id="SSF51126">
    <property type="entry name" value="Pectin lyase-like"/>
    <property type="match status" value="1"/>
</dbReference>
<dbReference type="AlphaFoldDB" id="A0A2S7TYZ9"/>
<dbReference type="InterPro" id="IPR012334">
    <property type="entry name" value="Pectin_lyas_fold"/>
</dbReference>
<dbReference type="EMBL" id="MQWA01000001">
    <property type="protein sequence ID" value="PQJ27203.1"/>
    <property type="molecule type" value="Genomic_DNA"/>
</dbReference>
<organism evidence="1 2">
    <name type="scientific">Rubritalea profundi</name>
    <dbReference type="NCBI Taxonomy" id="1658618"/>
    <lineage>
        <taxon>Bacteria</taxon>
        <taxon>Pseudomonadati</taxon>
        <taxon>Verrucomicrobiota</taxon>
        <taxon>Verrucomicrobiia</taxon>
        <taxon>Verrucomicrobiales</taxon>
        <taxon>Rubritaleaceae</taxon>
        <taxon>Rubritalea</taxon>
    </lineage>
</organism>
<proteinExistence type="predicted"/>
<reference evidence="1 2" key="1">
    <citation type="submission" date="2016-12" db="EMBL/GenBank/DDBJ databases">
        <title>Study of bacterial adaptation to deep sea.</title>
        <authorList>
            <person name="Song J."/>
            <person name="Yoshizawa S."/>
            <person name="Kogure K."/>
        </authorList>
    </citation>
    <scope>NUCLEOTIDE SEQUENCE [LARGE SCALE GENOMIC DNA]</scope>
    <source>
        <strain evidence="1 2">SAORIC-165</strain>
    </source>
</reference>
<dbReference type="PROSITE" id="PS51257">
    <property type="entry name" value="PROKAR_LIPOPROTEIN"/>
    <property type="match status" value="1"/>
</dbReference>
<protein>
    <recommendedName>
        <fullName evidence="3">Pectate lyase superfamily protein domain-containing protein</fullName>
    </recommendedName>
</protein>
<sequence>MKSVNQLVQFFKVIVFTGMTVLCSCSHSVAESGSVKEFRVSEFGAVGDGMANDGPAVAKAFEAFVSWPGPARLTFESNGNYRVTSLPNVQDGDKAFLFNFRNVRDKYIDGNGCHFSMRFPLRLLHIKTCQEITVGDFSLGYDPAPFTQGHVCGVNEDAGFFDIQIMEGFH</sequence>
<comment type="caution">
    <text evidence="1">The sequence shown here is derived from an EMBL/GenBank/DDBJ whole genome shotgun (WGS) entry which is preliminary data.</text>
</comment>